<evidence type="ECO:0000256" key="8">
    <source>
        <dbReference type="ARBA" id="ARBA00023172"/>
    </source>
</evidence>
<feature type="region of interest" description="Disordered" evidence="13">
    <location>
        <begin position="952"/>
        <end position="1009"/>
    </location>
</feature>
<dbReference type="GO" id="GO:0005634">
    <property type="term" value="C:nucleus"/>
    <property type="evidence" value="ECO:0007669"/>
    <property type="project" value="UniProtKB-SubCell"/>
</dbReference>
<evidence type="ECO:0000256" key="4">
    <source>
        <dbReference type="ARBA" id="ARBA00022759"/>
    </source>
</evidence>
<name>A0A1S3JNK7_LINAN</name>
<dbReference type="InParanoid" id="A0A1S3JNK7"/>
<dbReference type="InterPro" id="IPR011084">
    <property type="entry name" value="DRMBL"/>
</dbReference>
<evidence type="ECO:0000259" key="14">
    <source>
        <dbReference type="Pfam" id="PF07522"/>
    </source>
</evidence>
<evidence type="ECO:0000256" key="5">
    <source>
        <dbReference type="ARBA" id="ARBA00022763"/>
    </source>
</evidence>
<evidence type="ECO:0000256" key="13">
    <source>
        <dbReference type="SAM" id="MobiDB-lite"/>
    </source>
</evidence>
<evidence type="ECO:0000256" key="10">
    <source>
        <dbReference type="ARBA" id="ARBA00023242"/>
    </source>
</evidence>
<dbReference type="GO" id="GO:0003684">
    <property type="term" value="F:damaged DNA binding"/>
    <property type="evidence" value="ECO:0007669"/>
    <property type="project" value="TreeGrafter"/>
</dbReference>
<dbReference type="GO" id="GO:0006310">
    <property type="term" value="P:DNA recombination"/>
    <property type="evidence" value="ECO:0007669"/>
    <property type="project" value="UniProtKB-KW"/>
</dbReference>
<keyword evidence="6" id="KW-0378">Hydrolase</keyword>
<dbReference type="GO" id="GO:0000723">
    <property type="term" value="P:telomere maintenance"/>
    <property type="evidence" value="ECO:0007669"/>
    <property type="project" value="TreeGrafter"/>
</dbReference>
<dbReference type="GO" id="GO:0004519">
    <property type="term" value="F:endonuclease activity"/>
    <property type="evidence" value="ECO:0007669"/>
    <property type="project" value="UniProtKB-KW"/>
</dbReference>
<comment type="similarity">
    <text evidence="2">Belongs to the DNA repair metallo-beta-lactamase (DRMBL) family.</text>
</comment>
<dbReference type="GeneID" id="106174796"/>
<reference evidence="16" key="1">
    <citation type="submission" date="2025-08" db="UniProtKB">
        <authorList>
            <consortium name="RefSeq"/>
        </authorList>
    </citation>
    <scope>IDENTIFICATION</scope>
    <source>
        <tissue evidence="16">Gonads</tissue>
    </source>
</reference>
<evidence type="ECO:0000256" key="3">
    <source>
        <dbReference type="ARBA" id="ARBA00022722"/>
    </source>
</evidence>
<evidence type="ECO:0000256" key="1">
    <source>
        <dbReference type="ARBA" id="ARBA00004123"/>
    </source>
</evidence>
<dbReference type="GO" id="GO:0006303">
    <property type="term" value="P:double-strand break repair via nonhomologous end joining"/>
    <property type="evidence" value="ECO:0007669"/>
    <property type="project" value="TreeGrafter"/>
</dbReference>
<feature type="compositionally biased region" description="Polar residues" evidence="13">
    <location>
        <begin position="1097"/>
        <end position="1116"/>
    </location>
</feature>
<evidence type="ECO:0000256" key="2">
    <source>
        <dbReference type="ARBA" id="ARBA00010304"/>
    </source>
</evidence>
<dbReference type="Proteomes" id="UP000085678">
    <property type="component" value="Unplaced"/>
</dbReference>
<evidence type="ECO:0000256" key="9">
    <source>
        <dbReference type="ARBA" id="ARBA00023204"/>
    </source>
</evidence>
<protein>
    <recommendedName>
        <fullName evidence="11">Protein artemis</fullName>
    </recommendedName>
    <alternativeName>
        <fullName evidence="12">DNA cross-link repair 1C protein</fullName>
    </alternativeName>
</protein>
<feature type="region of interest" description="Disordered" evidence="13">
    <location>
        <begin position="388"/>
        <end position="485"/>
    </location>
</feature>
<dbReference type="SUPFAM" id="SSF56281">
    <property type="entry name" value="Metallo-hydrolase/oxidoreductase"/>
    <property type="match status" value="1"/>
</dbReference>
<evidence type="ECO:0000313" key="15">
    <source>
        <dbReference type="Proteomes" id="UP000085678"/>
    </source>
</evidence>
<accession>A0A1S3JNK7</accession>
<dbReference type="KEGG" id="lak:106174796"/>
<evidence type="ECO:0000256" key="6">
    <source>
        <dbReference type="ARBA" id="ARBA00022801"/>
    </source>
</evidence>
<keyword evidence="8" id="KW-0233">DNA recombination</keyword>
<dbReference type="FunFam" id="3.60.15.10:FF:000018">
    <property type="entry name" value="DNA cross-link repair 1C"/>
    <property type="match status" value="1"/>
</dbReference>
<comment type="subcellular location">
    <subcellularLocation>
        <location evidence="1">Nucleus</location>
    </subcellularLocation>
</comment>
<feature type="compositionally biased region" description="Polar residues" evidence="13">
    <location>
        <begin position="692"/>
        <end position="723"/>
    </location>
</feature>
<keyword evidence="7" id="KW-0269">Exonuclease</keyword>
<organism evidence="15 16">
    <name type="scientific">Lingula anatina</name>
    <name type="common">Brachiopod</name>
    <name type="synonym">Lingula unguis</name>
    <dbReference type="NCBI Taxonomy" id="7574"/>
    <lineage>
        <taxon>Eukaryota</taxon>
        <taxon>Metazoa</taxon>
        <taxon>Spiralia</taxon>
        <taxon>Lophotrochozoa</taxon>
        <taxon>Brachiopoda</taxon>
        <taxon>Linguliformea</taxon>
        <taxon>Lingulata</taxon>
        <taxon>Lingulida</taxon>
        <taxon>Linguloidea</taxon>
        <taxon>Lingulidae</taxon>
        <taxon>Lingula</taxon>
    </lineage>
</organism>
<keyword evidence="3" id="KW-0540">Nuclease</keyword>
<dbReference type="GO" id="GO:0036297">
    <property type="term" value="P:interstrand cross-link repair"/>
    <property type="evidence" value="ECO:0007669"/>
    <property type="project" value="TreeGrafter"/>
</dbReference>
<dbReference type="InterPro" id="IPR036866">
    <property type="entry name" value="RibonucZ/Hydroxyglut_hydro"/>
</dbReference>
<keyword evidence="15" id="KW-1185">Reference proteome</keyword>
<keyword evidence="4" id="KW-0255">Endonuclease</keyword>
<sequence length="1166" mass="129701">MSTFCGQMREYSRISLDRFDKENLESTAFFLSHCHTDHMVGLSYPSFLYRLNSCRDIKLYCSEVTRQILLHMQDGNYKHLDKHVVALSENNPTRLRIPNFSGKAEEVVVTLIPAAHCPGSVMFLFEGEEGTVLYTGDFRLEKGSAARIPQLNSGSRSKNIRSLYVDTTFCTPKAFHIPSRQECRDVIISVIDSWIQLSPAHMVVLKGKASLGYEYIYEEVNKEFKQKIHISERKMKMYTGVPQISKCFTTDPTGTQVHACEWQFQGESSTLPCGHKLTSGDDPRVLTILMSTMWFTQEVRPHEIICGEKGFYRTCFSFHSSYQEIRDFVSYLQPCRVFPNVIPVKEDLEKVQKRLNSFLKLPHLSRGTIGGEYKPLGMLNRKWFEKRRKKTSATSTENSEELDLSDTPPKKRSRKNLQVNSGKGDSNGDGMEVNGLSFSPDTVKGNFMEARGNDDDNDNSQEQREDSDSYITDEEIDRFSQPEGGLDLFDEEARKGDGDHQAEVVAEDQSQKEMENRKVESVSLSWDCIFTEYSQSLTYMSDGEEEEEDEQVNDQRKYIKNGCHGDQEETLLVNGITSEEKGNNTQTNSEMHIESSSGNVMVSPPDFPSSGKSVLASKNTMPLSNAADSKIHSSKEQLENDVVIDAAAESSCKKTVDDDILNTSCPTDSDVTISPHCSQQSIEGRKNKSITDSDATVTPQCSQDTCLNGIEGTTSTATSNVTSKKQREMNSEKNNGENSDLHKGLATPDDKNKDCDSESDKSVNTPEENNDDIILLDDVAGSARAGFSRYPFQQRFRDESMAGSNTANLNPCDMTVGAFFAMRSRQKRLERLLEIEKKRPHLTAALTNNTTLDGSIYARQGNPTATTTLRRGNAPSEDDVIDLTDEMPLETGTTVRELLSDSDDNLSSCYDSEEIFSDDSDSSDHLIKVGHVPNILRGSSRVRGIGRPVPFQSFPRVPFPKPPRPRAIYQSDEVIVLGSSDEEEEEEKKMSESVTDSANPQRDHNDQELTNRFDIVVTDSEEKQSAGVAGDPDSKSSASALHATADKNFSLTNLNMETSFKDSVADLSQDVCSVTEKCHASDDGNSVLTKDRGCKQTADSPDQGQQPSTGASASATDSEEGSFIVEKTPETKKPNSQEILKLQEDIAGGKMDDMFSAVKKRCDDGP</sequence>
<feature type="region of interest" description="Disordered" evidence="13">
    <location>
        <begin position="658"/>
        <end position="772"/>
    </location>
</feature>
<dbReference type="RefSeq" id="XP_013411942.1">
    <property type="nucleotide sequence ID" value="XM_013556488.1"/>
</dbReference>
<dbReference type="OrthoDB" id="262529at2759"/>
<dbReference type="GO" id="GO:0035312">
    <property type="term" value="F:5'-3' DNA exonuclease activity"/>
    <property type="evidence" value="ECO:0007669"/>
    <property type="project" value="TreeGrafter"/>
</dbReference>
<dbReference type="PANTHER" id="PTHR23240:SF8">
    <property type="entry name" value="PROTEIN ARTEMIS"/>
    <property type="match status" value="1"/>
</dbReference>
<feature type="compositionally biased region" description="Polar residues" evidence="13">
    <location>
        <begin position="661"/>
        <end position="682"/>
    </location>
</feature>
<dbReference type="Pfam" id="PF07522">
    <property type="entry name" value="DRMBL"/>
    <property type="match status" value="1"/>
</dbReference>
<feature type="region of interest" description="Disordered" evidence="13">
    <location>
        <begin position="1021"/>
        <end position="1040"/>
    </location>
</feature>
<keyword evidence="5" id="KW-0227">DNA damage</keyword>
<dbReference type="Gene3D" id="3.40.50.12650">
    <property type="match status" value="1"/>
</dbReference>
<evidence type="ECO:0000313" key="16">
    <source>
        <dbReference type="RefSeq" id="XP_013411942.1"/>
    </source>
</evidence>
<dbReference type="PANTHER" id="PTHR23240">
    <property type="entry name" value="DNA CROSS-LINK REPAIR PROTEIN PSO2/SNM1-RELATED"/>
    <property type="match status" value="1"/>
</dbReference>
<gene>
    <name evidence="16" type="primary">LOC106174796</name>
</gene>
<dbReference type="AlphaFoldDB" id="A0A1S3JNK7"/>
<evidence type="ECO:0000256" key="12">
    <source>
        <dbReference type="ARBA" id="ARBA00042677"/>
    </source>
</evidence>
<keyword evidence="9" id="KW-0234">DNA repair</keyword>
<evidence type="ECO:0000256" key="11">
    <source>
        <dbReference type="ARBA" id="ARBA00039759"/>
    </source>
</evidence>
<evidence type="ECO:0000256" key="7">
    <source>
        <dbReference type="ARBA" id="ARBA00022839"/>
    </source>
</evidence>
<dbReference type="Gene3D" id="3.60.15.10">
    <property type="entry name" value="Ribonuclease Z/Hydroxyacylglutathione hydrolase-like"/>
    <property type="match status" value="1"/>
</dbReference>
<dbReference type="Pfam" id="PF23023">
    <property type="entry name" value="Anti-Pycsar_Apyc1"/>
    <property type="match status" value="1"/>
</dbReference>
<feature type="region of interest" description="Disordered" evidence="13">
    <location>
        <begin position="1076"/>
        <end position="1138"/>
    </location>
</feature>
<dbReference type="STRING" id="7574.A0A1S3JNK7"/>
<feature type="compositionally biased region" description="Basic and acidic residues" evidence="13">
    <location>
        <begin position="725"/>
        <end position="761"/>
    </location>
</feature>
<feature type="domain" description="DNA repair metallo-beta-lactamase" evidence="14">
    <location>
        <begin position="243"/>
        <end position="343"/>
    </location>
</feature>
<proteinExistence type="inferred from homology"/>
<keyword evidence="10" id="KW-0539">Nucleus</keyword>